<dbReference type="EMBL" id="ASPP01011888">
    <property type="protein sequence ID" value="ETO21166.1"/>
    <property type="molecule type" value="Genomic_DNA"/>
</dbReference>
<feature type="region of interest" description="Disordered" evidence="1">
    <location>
        <begin position="359"/>
        <end position="382"/>
    </location>
</feature>
<evidence type="ECO:0000256" key="1">
    <source>
        <dbReference type="SAM" id="MobiDB-lite"/>
    </source>
</evidence>
<sequence length="408" mass="47272">MSTWFDWTKLSCVIVFVKKKKKKRRRNGAISKEQQTPPKNIQIGIRKWRPLSEAKNDQDMELFPPQDRDKTLEKNLALRKEQAARINLNVPPFIQKCFNRLHRKVFFFCDVVTGKIEWRENAIVVNDSIIIDEKTEYQRAEIDESIGNNNDFESIGNTVAYINKVLTSFWRDNAEGVAVRHVDETEWSSNKPLVDTNNANQQYLQSFHLTANPSAFEYSNTMAIQENDDYEEMIPANSYNHNTHNYAHHRYHSHNHHHHNKERKKKKHSRAMPNQSNYDDTFYPSSISTDTLSVTTRGNITTDANEAGNAPSLDAHPSQYQHHHDKPFNKPTKVRDMNRSWRNSNNKIVTGSIASTPFENTFTNNSDNNNNDGNNNYDNDQVPTTVTYQIKSKTTPDITSSLFKTPQK</sequence>
<protein>
    <submittedName>
        <fullName evidence="3">Asparagine-rich antigen Pfa35-2</fullName>
    </submittedName>
</protein>
<feature type="compositionally biased region" description="Low complexity" evidence="1">
    <location>
        <begin position="364"/>
        <end position="380"/>
    </location>
</feature>
<dbReference type="InterPro" id="IPR019181">
    <property type="entry name" value="LSM12_ABD"/>
</dbReference>
<gene>
    <name evidence="3" type="ORF">RFI_16039</name>
</gene>
<reference evidence="3 4" key="1">
    <citation type="journal article" date="2013" name="Curr. Biol.">
        <title>The Genome of the Foraminiferan Reticulomyxa filosa.</title>
        <authorList>
            <person name="Glockner G."/>
            <person name="Hulsmann N."/>
            <person name="Schleicher M."/>
            <person name="Noegel A.A."/>
            <person name="Eichinger L."/>
            <person name="Gallinger C."/>
            <person name="Pawlowski J."/>
            <person name="Sierra R."/>
            <person name="Euteneuer U."/>
            <person name="Pillet L."/>
            <person name="Moustafa A."/>
            <person name="Platzer M."/>
            <person name="Groth M."/>
            <person name="Szafranski K."/>
            <person name="Schliwa M."/>
        </authorList>
    </citation>
    <scope>NUCLEOTIDE SEQUENCE [LARGE SCALE GENOMIC DNA]</scope>
</reference>
<evidence type="ECO:0000259" key="2">
    <source>
        <dbReference type="Pfam" id="PF09793"/>
    </source>
</evidence>
<accession>X6N545</accession>
<feature type="region of interest" description="Disordered" evidence="1">
    <location>
        <begin position="301"/>
        <end position="336"/>
    </location>
</feature>
<dbReference type="AlphaFoldDB" id="X6N545"/>
<feature type="compositionally biased region" description="Polar residues" evidence="1">
    <location>
        <begin position="272"/>
        <end position="286"/>
    </location>
</feature>
<dbReference type="Pfam" id="PF09793">
    <property type="entry name" value="AD"/>
    <property type="match status" value="1"/>
</dbReference>
<feature type="compositionally biased region" description="Basic residues" evidence="1">
    <location>
        <begin position="251"/>
        <end position="270"/>
    </location>
</feature>
<proteinExistence type="predicted"/>
<feature type="domain" description="LSM12 anticodon-binding" evidence="2">
    <location>
        <begin position="67"/>
        <end position="142"/>
    </location>
</feature>
<evidence type="ECO:0000313" key="3">
    <source>
        <dbReference type="EMBL" id="ETO21166.1"/>
    </source>
</evidence>
<dbReference type="Proteomes" id="UP000023152">
    <property type="component" value="Unassembled WGS sequence"/>
</dbReference>
<name>X6N545_RETFI</name>
<organism evidence="3 4">
    <name type="scientific">Reticulomyxa filosa</name>
    <dbReference type="NCBI Taxonomy" id="46433"/>
    <lineage>
        <taxon>Eukaryota</taxon>
        <taxon>Sar</taxon>
        <taxon>Rhizaria</taxon>
        <taxon>Retaria</taxon>
        <taxon>Foraminifera</taxon>
        <taxon>Monothalamids</taxon>
        <taxon>Reticulomyxidae</taxon>
        <taxon>Reticulomyxa</taxon>
    </lineage>
</organism>
<evidence type="ECO:0000313" key="4">
    <source>
        <dbReference type="Proteomes" id="UP000023152"/>
    </source>
</evidence>
<keyword evidence="4" id="KW-1185">Reference proteome</keyword>
<comment type="caution">
    <text evidence="3">The sequence shown here is derived from an EMBL/GenBank/DDBJ whole genome shotgun (WGS) entry which is preliminary data.</text>
</comment>
<feature type="region of interest" description="Disordered" evidence="1">
    <location>
        <begin position="251"/>
        <end position="286"/>
    </location>
</feature>